<reference evidence="1" key="1">
    <citation type="submission" date="2014-12" db="EMBL/GenBank/DDBJ databases">
        <title>Parallel Evolution in Life History Adaptation Evident in the Tissue-Specific Poeciliopsis prolifica transcriptome.</title>
        <authorList>
            <person name="Jue N.K."/>
            <person name="Foley R.J."/>
            <person name="Obergfell C."/>
            <person name="Reznick D.N."/>
            <person name="O'Neill R.J."/>
            <person name="O'Neill M.J."/>
        </authorList>
    </citation>
    <scope>NUCLEOTIDE SEQUENCE</scope>
</reference>
<proteinExistence type="predicted"/>
<dbReference type="SUPFAM" id="SSF48726">
    <property type="entry name" value="Immunoglobulin"/>
    <property type="match status" value="1"/>
</dbReference>
<protein>
    <submittedName>
        <fullName evidence="1">PPUP9134</fullName>
    </submittedName>
</protein>
<dbReference type="AlphaFoldDB" id="A0A0S7EJC6"/>
<organism evidence="1">
    <name type="scientific">Poeciliopsis prolifica</name>
    <name type="common">blackstripe livebearer</name>
    <dbReference type="NCBI Taxonomy" id="188132"/>
    <lineage>
        <taxon>Eukaryota</taxon>
        <taxon>Metazoa</taxon>
        <taxon>Chordata</taxon>
        <taxon>Craniata</taxon>
        <taxon>Vertebrata</taxon>
        <taxon>Euteleostomi</taxon>
        <taxon>Actinopterygii</taxon>
        <taxon>Neopterygii</taxon>
        <taxon>Teleostei</taxon>
        <taxon>Neoteleostei</taxon>
        <taxon>Acanthomorphata</taxon>
        <taxon>Ovalentaria</taxon>
        <taxon>Atherinomorphae</taxon>
        <taxon>Cyprinodontiformes</taxon>
        <taxon>Poeciliidae</taxon>
        <taxon>Poeciliinae</taxon>
        <taxon>Poeciliopsis</taxon>
    </lineage>
</organism>
<name>A0A0S7EJC6_9TELE</name>
<dbReference type="InterPro" id="IPR036179">
    <property type="entry name" value="Ig-like_dom_sf"/>
</dbReference>
<gene>
    <name evidence="1" type="primary">PPUP9134</name>
</gene>
<evidence type="ECO:0000313" key="1">
    <source>
        <dbReference type="EMBL" id="JAO05254.1"/>
    </source>
</evidence>
<accession>A0A0S7EJC6</accession>
<dbReference type="EMBL" id="GBYX01476423">
    <property type="protein sequence ID" value="JAO05254.1"/>
    <property type="molecule type" value="Transcribed_RNA"/>
</dbReference>
<sequence length="118" mass="13302">MLSLQCLCGRVAMFFSTSQKWRFPKTIISFYGNLPKMMCWCLSSHMENQTWVILWYENRPFGKEILHKTKNLQKSDSGLYTAVVIAASEKVLTGYNVTVQDPVGPVDLTVDSVSGDSS</sequence>
<feature type="non-terminal residue" evidence="1">
    <location>
        <position position="118"/>
    </location>
</feature>